<name>A0A6G1EA02_9ORYZ</name>
<comment type="caution">
    <text evidence="2">The sequence shown here is derived from an EMBL/GenBank/DDBJ whole genome shotgun (WGS) entry which is preliminary data.</text>
</comment>
<keyword evidence="3" id="KW-1185">Reference proteome</keyword>
<evidence type="ECO:0000313" key="3">
    <source>
        <dbReference type="Proteomes" id="UP000479710"/>
    </source>
</evidence>
<protein>
    <submittedName>
        <fullName evidence="2">Uncharacterized protein</fullName>
    </submittedName>
</protein>
<accession>A0A6G1EA02</accession>
<gene>
    <name evidence="2" type="ORF">E2562_020553</name>
</gene>
<reference evidence="2 3" key="1">
    <citation type="submission" date="2019-11" db="EMBL/GenBank/DDBJ databases">
        <title>Whole genome sequence of Oryza granulata.</title>
        <authorList>
            <person name="Li W."/>
        </authorList>
    </citation>
    <scope>NUCLEOTIDE SEQUENCE [LARGE SCALE GENOMIC DNA]</scope>
    <source>
        <strain evidence="3">cv. Menghai</strain>
        <tissue evidence="2">Leaf</tissue>
    </source>
</reference>
<evidence type="ECO:0000256" key="1">
    <source>
        <dbReference type="SAM" id="MobiDB-lite"/>
    </source>
</evidence>
<evidence type="ECO:0000313" key="2">
    <source>
        <dbReference type="EMBL" id="KAF0921945.1"/>
    </source>
</evidence>
<proteinExistence type="predicted"/>
<dbReference type="Proteomes" id="UP000479710">
    <property type="component" value="Unassembled WGS sequence"/>
</dbReference>
<organism evidence="2 3">
    <name type="scientific">Oryza meyeriana var. granulata</name>
    <dbReference type="NCBI Taxonomy" id="110450"/>
    <lineage>
        <taxon>Eukaryota</taxon>
        <taxon>Viridiplantae</taxon>
        <taxon>Streptophyta</taxon>
        <taxon>Embryophyta</taxon>
        <taxon>Tracheophyta</taxon>
        <taxon>Spermatophyta</taxon>
        <taxon>Magnoliopsida</taxon>
        <taxon>Liliopsida</taxon>
        <taxon>Poales</taxon>
        <taxon>Poaceae</taxon>
        <taxon>BOP clade</taxon>
        <taxon>Oryzoideae</taxon>
        <taxon>Oryzeae</taxon>
        <taxon>Oryzinae</taxon>
        <taxon>Oryza</taxon>
        <taxon>Oryza meyeriana</taxon>
    </lineage>
</organism>
<sequence>MPLLLPWVIVISPSPPPPDLEGVGSMSVNLGIGLGRSSSAEESGSGGVGGTVAETGPPVAPTVKLWRGWQKGPVEGSTGDGEDRMAVVLLRGR</sequence>
<dbReference type="EMBL" id="SPHZ02000004">
    <property type="protein sequence ID" value="KAF0921945.1"/>
    <property type="molecule type" value="Genomic_DNA"/>
</dbReference>
<feature type="region of interest" description="Disordered" evidence="1">
    <location>
        <begin position="34"/>
        <end position="59"/>
    </location>
</feature>
<dbReference type="AlphaFoldDB" id="A0A6G1EA02"/>